<dbReference type="Gene3D" id="3.40.50.720">
    <property type="entry name" value="NAD(P)-binding Rossmann-like Domain"/>
    <property type="match status" value="1"/>
</dbReference>
<dbReference type="Pfam" id="PF08125">
    <property type="entry name" value="Mannitol_dh_C"/>
    <property type="match status" value="1"/>
</dbReference>
<dbReference type="AlphaFoldDB" id="A0A120FNX6"/>
<evidence type="ECO:0000313" key="6">
    <source>
        <dbReference type="Proteomes" id="UP000068164"/>
    </source>
</evidence>
<sequence>MTGLILQFGTSRFLQAHVDLFLHEAREAGQDVPSVVIVQTSGSAERAGRLAAFSDPAGFPVVLRGLENGLATERRVAVKSVSRGLSTARDWAEIVDLFAHEADFVVSNTGDSGYAVTPGEASTGLFADTPLVSFPGKLLQLLHARWQRGGRPLTVLPCELVNRNGPALRAIVRDLAATASAPQDFLRYLDQEVVFANTLVDRIVSEPLQPAGAVAEPYALWAIERAPGLSLPCTHPSIVLTDDLEPYERLKLHILNLGHSVLADIWQRDGRPEHETVRAILAEPAVNARLDAIYRDEVLPGFSARGMEDAARAYVATTMDRFRNPYLDHRIADIAGNHALKVERRIAAFLDWAGTPAPVLSSIVSRQKATA</sequence>
<gene>
    <name evidence="5" type="ORF">AS026_34855</name>
</gene>
<keyword evidence="2" id="KW-0520">NAD</keyword>
<name>A0A120FNX6_9HYPH</name>
<keyword evidence="6" id="KW-1185">Reference proteome</keyword>
<dbReference type="InterPro" id="IPR008927">
    <property type="entry name" value="6-PGluconate_DH-like_C_sf"/>
</dbReference>
<evidence type="ECO:0000256" key="2">
    <source>
        <dbReference type="ARBA" id="ARBA00023027"/>
    </source>
</evidence>
<accession>A0A120FNX6</accession>
<dbReference type="InterPro" id="IPR013328">
    <property type="entry name" value="6PGD_dom2"/>
</dbReference>
<dbReference type="InterPro" id="IPR013131">
    <property type="entry name" value="Mannitol_DH_N"/>
</dbReference>
<evidence type="ECO:0000256" key="1">
    <source>
        <dbReference type="ARBA" id="ARBA00023002"/>
    </source>
</evidence>
<feature type="domain" description="Mannitol dehydrogenase C-terminal" evidence="4">
    <location>
        <begin position="243"/>
        <end position="346"/>
    </location>
</feature>
<dbReference type="GO" id="GO:0016491">
    <property type="term" value="F:oxidoreductase activity"/>
    <property type="evidence" value="ECO:0007669"/>
    <property type="project" value="UniProtKB-KW"/>
</dbReference>
<dbReference type="Gene3D" id="1.10.1040.10">
    <property type="entry name" value="N-(1-d-carboxylethyl)-l-norvaline Dehydrogenase, domain 2"/>
    <property type="match status" value="1"/>
</dbReference>
<dbReference type="Proteomes" id="UP000068164">
    <property type="component" value="Unassembled WGS sequence"/>
</dbReference>
<evidence type="ECO:0000313" key="5">
    <source>
        <dbReference type="EMBL" id="KWV56107.1"/>
    </source>
</evidence>
<dbReference type="EMBL" id="LNCD01000042">
    <property type="protein sequence ID" value="KWV56107.1"/>
    <property type="molecule type" value="Genomic_DNA"/>
</dbReference>
<proteinExistence type="predicted"/>
<feature type="domain" description="Mannitol dehydrogenase N-terminal" evidence="3">
    <location>
        <begin position="5"/>
        <end position="225"/>
    </location>
</feature>
<dbReference type="SUPFAM" id="SSF48179">
    <property type="entry name" value="6-phosphogluconate dehydrogenase C-terminal domain-like"/>
    <property type="match status" value="1"/>
</dbReference>
<evidence type="ECO:0000259" key="4">
    <source>
        <dbReference type="Pfam" id="PF08125"/>
    </source>
</evidence>
<dbReference type="OrthoDB" id="271711at2"/>
<organism evidence="5 6">
    <name type="scientific">Rhizobium altiplani</name>
    <dbReference type="NCBI Taxonomy" id="1864509"/>
    <lineage>
        <taxon>Bacteria</taxon>
        <taxon>Pseudomonadati</taxon>
        <taxon>Pseudomonadota</taxon>
        <taxon>Alphaproteobacteria</taxon>
        <taxon>Hyphomicrobiales</taxon>
        <taxon>Rhizobiaceae</taxon>
        <taxon>Rhizobium/Agrobacterium group</taxon>
        <taxon>Rhizobium</taxon>
    </lineage>
</organism>
<dbReference type="SUPFAM" id="SSF51735">
    <property type="entry name" value="NAD(P)-binding Rossmann-fold domains"/>
    <property type="match status" value="1"/>
</dbReference>
<dbReference type="PANTHER" id="PTHR30524">
    <property type="entry name" value="MANNITOL-1-PHOSPHATE 5-DEHYDROGENASE"/>
    <property type="match status" value="1"/>
</dbReference>
<dbReference type="InterPro" id="IPR036291">
    <property type="entry name" value="NAD(P)-bd_dom_sf"/>
</dbReference>
<protein>
    <submittedName>
        <fullName evidence="5">D-mannonate oxidoreductase</fullName>
    </submittedName>
</protein>
<evidence type="ECO:0000259" key="3">
    <source>
        <dbReference type="Pfam" id="PF01232"/>
    </source>
</evidence>
<keyword evidence="1" id="KW-0560">Oxidoreductase</keyword>
<dbReference type="Pfam" id="PF01232">
    <property type="entry name" value="Mannitol_dh"/>
    <property type="match status" value="1"/>
</dbReference>
<dbReference type="InterPro" id="IPR013118">
    <property type="entry name" value="Mannitol_DH_C"/>
</dbReference>
<comment type="caution">
    <text evidence="5">The sequence shown here is derived from an EMBL/GenBank/DDBJ whole genome shotgun (WGS) entry which is preliminary data.</text>
</comment>
<reference evidence="5 6" key="1">
    <citation type="submission" date="2015-11" db="EMBL/GenBank/DDBJ databases">
        <title>Draft Genome Sequence of the Strain BR 10423 (Rhizobium sp.) isolated from nodules of Mimosa pudica.</title>
        <authorList>
            <person name="Barauna A.C."/>
            <person name="Zilli J.E."/>
            <person name="Simoes-Araujo J.L."/>
            <person name="Reis V.M."/>
            <person name="James E.K."/>
            <person name="Reis F.B.Jr."/>
            <person name="Rouws L.F."/>
            <person name="Passos S.R."/>
            <person name="Gois S.R."/>
        </authorList>
    </citation>
    <scope>NUCLEOTIDE SEQUENCE [LARGE SCALE GENOMIC DNA]</scope>
    <source>
        <strain evidence="5 6">BR10423</strain>
    </source>
</reference>
<dbReference type="RefSeq" id="WP_062369392.1">
    <property type="nucleotide sequence ID" value="NZ_LNCD01000042.1"/>
</dbReference>
<dbReference type="PANTHER" id="PTHR30524:SF0">
    <property type="entry name" value="ALTRONATE OXIDOREDUCTASE-RELATED"/>
    <property type="match status" value="1"/>
</dbReference>